<dbReference type="EMBL" id="ML120372">
    <property type="protein sequence ID" value="RPB01596.1"/>
    <property type="molecule type" value="Genomic_DNA"/>
</dbReference>
<evidence type="ECO:0000256" key="1">
    <source>
        <dbReference type="SAM" id="MobiDB-lite"/>
    </source>
</evidence>
<reference evidence="2 3" key="1">
    <citation type="journal article" date="2018" name="Nat. Ecol. Evol.">
        <title>Pezizomycetes genomes reveal the molecular basis of ectomycorrhizal truffle lifestyle.</title>
        <authorList>
            <person name="Murat C."/>
            <person name="Payen T."/>
            <person name="Noel B."/>
            <person name="Kuo A."/>
            <person name="Morin E."/>
            <person name="Chen J."/>
            <person name="Kohler A."/>
            <person name="Krizsan K."/>
            <person name="Balestrini R."/>
            <person name="Da Silva C."/>
            <person name="Montanini B."/>
            <person name="Hainaut M."/>
            <person name="Levati E."/>
            <person name="Barry K.W."/>
            <person name="Belfiori B."/>
            <person name="Cichocki N."/>
            <person name="Clum A."/>
            <person name="Dockter R.B."/>
            <person name="Fauchery L."/>
            <person name="Guy J."/>
            <person name="Iotti M."/>
            <person name="Le Tacon F."/>
            <person name="Lindquist E.A."/>
            <person name="Lipzen A."/>
            <person name="Malagnac F."/>
            <person name="Mello A."/>
            <person name="Molinier V."/>
            <person name="Miyauchi S."/>
            <person name="Poulain J."/>
            <person name="Riccioni C."/>
            <person name="Rubini A."/>
            <person name="Sitrit Y."/>
            <person name="Splivallo R."/>
            <person name="Traeger S."/>
            <person name="Wang M."/>
            <person name="Zifcakova L."/>
            <person name="Wipf D."/>
            <person name="Zambonelli A."/>
            <person name="Paolocci F."/>
            <person name="Nowrousian M."/>
            <person name="Ottonello S."/>
            <person name="Baldrian P."/>
            <person name="Spatafora J.W."/>
            <person name="Henrissat B."/>
            <person name="Nagy L.G."/>
            <person name="Aury J.M."/>
            <person name="Wincker P."/>
            <person name="Grigoriev I.V."/>
            <person name="Bonfante P."/>
            <person name="Martin F.M."/>
        </authorList>
    </citation>
    <scope>NUCLEOTIDE SEQUENCE [LARGE SCALE GENOMIC DNA]</scope>
    <source>
        <strain evidence="2 3">120613-1</strain>
    </source>
</reference>
<keyword evidence="3" id="KW-1185">Reference proteome</keyword>
<name>A0A3N4JTB1_9PEZI</name>
<evidence type="ECO:0000313" key="2">
    <source>
        <dbReference type="EMBL" id="RPB01596.1"/>
    </source>
</evidence>
<feature type="region of interest" description="Disordered" evidence="1">
    <location>
        <begin position="1"/>
        <end position="29"/>
    </location>
</feature>
<organism evidence="2 3">
    <name type="scientific">Choiromyces venosus 120613-1</name>
    <dbReference type="NCBI Taxonomy" id="1336337"/>
    <lineage>
        <taxon>Eukaryota</taxon>
        <taxon>Fungi</taxon>
        <taxon>Dikarya</taxon>
        <taxon>Ascomycota</taxon>
        <taxon>Pezizomycotina</taxon>
        <taxon>Pezizomycetes</taxon>
        <taxon>Pezizales</taxon>
        <taxon>Tuberaceae</taxon>
        <taxon>Choiromyces</taxon>
    </lineage>
</organism>
<accession>A0A3N4JTB1</accession>
<gene>
    <name evidence="2" type="ORF">L873DRAFT_634594</name>
</gene>
<proteinExistence type="predicted"/>
<dbReference type="AlphaFoldDB" id="A0A3N4JTB1"/>
<sequence length="132" mass="15470">MLSRKAKLPLAPEAKVCSRRTNERSRTPRANHHARACRAAYTVSNTHAEQHPRFPTKVDRVRYGIDGHAAHRPLIRFFLFKYGHAYHSPVYTTWEGVSFHFCECMIYQISFFTLDWNIPEGISCEGFYFLYI</sequence>
<protein>
    <submittedName>
        <fullName evidence="2">Uncharacterized protein</fullName>
    </submittedName>
</protein>
<dbReference type="Proteomes" id="UP000276215">
    <property type="component" value="Unassembled WGS sequence"/>
</dbReference>
<evidence type="ECO:0000313" key="3">
    <source>
        <dbReference type="Proteomes" id="UP000276215"/>
    </source>
</evidence>